<dbReference type="AlphaFoldDB" id="A0A444HFX7"/>
<reference evidence="2 3" key="1">
    <citation type="submission" date="2019-01" db="EMBL/GenBank/DDBJ databases">
        <title>Flavobacterium sp. nov.,isolated from freshwater.</title>
        <authorList>
            <person name="Zhang R."/>
            <person name="Du Z.-J."/>
        </authorList>
    </citation>
    <scope>NUCLEOTIDE SEQUENCE [LARGE SCALE GENOMIC DNA]</scope>
    <source>
        <strain evidence="2 3">1E403</strain>
    </source>
</reference>
<comment type="caution">
    <text evidence="2">The sequence shown here is derived from an EMBL/GenBank/DDBJ whole genome shotgun (WGS) entry which is preliminary data.</text>
</comment>
<accession>A0A444HFX7</accession>
<sequence length="207" mass="23972">MEKSDLTKLYKSYYSATETPKIVTFEKTQYLAILGKGDPSLKGFSDAIEALYATAYAIKFIYKALKNDFVVPKLEGLWWYDETLYKDLTIDEAPQKVKRSEWEYRLMIRMPDFVTAEVIEQVVANTAAKKLIPEVKDIHLFFLEEGKCVQALHVGPFNKEPETLNRINDFILANNLSRNGLHHEIYLSDFRKTSPDKLKTILREPVK</sequence>
<name>A0A444HFX7_9FLAO</name>
<dbReference type="RefSeq" id="WP_128388348.1">
    <property type="nucleotide sequence ID" value="NZ_SBII01000001.1"/>
</dbReference>
<evidence type="ECO:0000313" key="3">
    <source>
        <dbReference type="Proteomes" id="UP000287527"/>
    </source>
</evidence>
<dbReference type="OrthoDB" id="4772335at2"/>
<dbReference type="SUPFAM" id="SSF55136">
    <property type="entry name" value="Probable bacterial effector-binding domain"/>
    <property type="match status" value="1"/>
</dbReference>
<organism evidence="2 3">
    <name type="scientific">Flavobacterium cerinum</name>
    <dbReference type="NCBI Taxonomy" id="2502784"/>
    <lineage>
        <taxon>Bacteria</taxon>
        <taxon>Pseudomonadati</taxon>
        <taxon>Bacteroidota</taxon>
        <taxon>Flavobacteriia</taxon>
        <taxon>Flavobacteriales</taxon>
        <taxon>Flavobacteriaceae</taxon>
        <taxon>Flavobacterium</taxon>
    </lineage>
</organism>
<dbReference type="InterPro" id="IPR008319">
    <property type="entry name" value="GyrI-like_CCH_Lin2189-like"/>
</dbReference>
<dbReference type="PIRSF" id="PIRSF031644">
    <property type="entry name" value="UCP031644"/>
    <property type="match status" value="1"/>
</dbReference>
<dbReference type="Pfam" id="PF06445">
    <property type="entry name" value="GyrI-like"/>
    <property type="match status" value="1"/>
</dbReference>
<feature type="domain" description="GyrI-like small molecule binding" evidence="1">
    <location>
        <begin position="19"/>
        <end position="203"/>
    </location>
</feature>
<dbReference type="InterPro" id="IPR029442">
    <property type="entry name" value="GyrI-like"/>
</dbReference>
<dbReference type="Gene3D" id="3.20.80.10">
    <property type="entry name" value="Regulatory factor, effector binding domain"/>
    <property type="match status" value="1"/>
</dbReference>
<dbReference type="EMBL" id="SBII01000001">
    <property type="protein sequence ID" value="RWX03794.1"/>
    <property type="molecule type" value="Genomic_DNA"/>
</dbReference>
<dbReference type="InterPro" id="IPR011256">
    <property type="entry name" value="Reg_factor_effector_dom_sf"/>
</dbReference>
<keyword evidence="3" id="KW-1185">Reference proteome</keyword>
<proteinExistence type="predicted"/>
<evidence type="ECO:0000259" key="1">
    <source>
        <dbReference type="Pfam" id="PF06445"/>
    </source>
</evidence>
<dbReference type="Proteomes" id="UP000287527">
    <property type="component" value="Unassembled WGS sequence"/>
</dbReference>
<protein>
    <recommendedName>
        <fullName evidence="1">GyrI-like small molecule binding domain-containing protein</fullName>
    </recommendedName>
</protein>
<evidence type="ECO:0000313" key="2">
    <source>
        <dbReference type="EMBL" id="RWX03794.1"/>
    </source>
</evidence>
<gene>
    <name evidence="2" type="ORF">EPI11_02345</name>
</gene>